<evidence type="ECO:0000313" key="1">
    <source>
        <dbReference type="EMBL" id="GIF90360.1"/>
    </source>
</evidence>
<dbReference type="AlphaFoldDB" id="A0A8J3K443"/>
<organism evidence="1 2">
    <name type="scientific">Catellatospora chokoriensis</name>
    <dbReference type="NCBI Taxonomy" id="310353"/>
    <lineage>
        <taxon>Bacteria</taxon>
        <taxon>Bacillati</taxon>
        <taxon>Actinomycetota</taxon>
        <taxon>Actinomycetes</taxon>
        <taxon>Micromonosporales</taxon>
        <taxon>Micromonosporaceae</taxon>
        <taxon>Catellatospora</taxon>
    </lineage>
</organism>
<keyword evidence="2" id="KW-1185">Reference proteome</keyword>
<name>A0A8J3K443_9ACTN</name>
<evidence type="ECO:0000313" key="2">
    <source>
        <dbReference type="Proteomes" id="UP000619293"/>
    </source>
</evidence>
<protein>
    <submittedName>
        <fullName evidence="1">Uncharacterized protein</fullName>
    </submittedName>
</protein>
<dbReference type="Proteomes" id="UP000619293">
    <property type="component" value="Unassembled WGS sequence"/>
</dbReference>
<proteinExistence type="predicted"/>
<comment type="caution">
    <text evidence="1">The sequence shown here is derived from an EMBL/GenBank/DDBJ whole genome shotgun (WGS) entry which is preliminary data.</text>
</comment>
<accession>A0A8J3K443</accession>
<dbReference type="RefSeq" id="WP_191842830.1">
    <property type="nucleotide sequence ID" value="NZ_BAAALB010000028.1"/>
</dbReference>
<dbReference type="EMBL" id="BONG01000022">
    <property type="protein sequence ID" value="GIF90360.1"/>
    <property type="molecule type" value="Genomic_DNA"/>
</dbReference>
<sequence length="68" mass="7202">MTIGAPGTLSITAKSGLTNLPLTLDGFVKYAAGAYMAIVQWWLHSAETMQPAALDQKARALILAAAYH</sequence>
<gene>
    <name evidence="1" type="ORF">Cch02nite_38040</name>
</gene>
<reference evidence="1 2" key="1">
    <citation type="submission" date="2021-01" db="EMBL/GenBank/DDBJ databases">
        <title>Whole genome shotgun sequence of Catellatospora chokoriensis NBRC 107358.</title>
        <authorList>
            <person name="Komaki H."/>
            <person name="Tamura T."/>
        </authorList>
    </citation>
    <scope>NUCLEOTIDE SEQUENCE [LARGE SCALE GENOMIC DNA]</scope>
    <source>
        <strain evidence="1 2">NBRC 107358</strain>
    </source>
</reference>